<evidence type="ECO:0000313" key="3">
    <source>
        <dbReference type="EMBL" id="OZG61426.1"/>
    </source>
</evidence>
<keyword evidence="3" id="KW-0378">Hydrolase</keyword>
<evidence type="ECO:0000313" key="4">
    <source>
        <dbReference type="Proteomes" id="UP000216074"/>
    </source>
</evidence>
<dbReference type="Gene3D" id="1.20.1270.70">
    <property type="entry name" value="Designed single chain three-helix bundle"/>
    <property type="match status" value="1"/>
</dbReference>
<dbReference type="AlphaFoldDB" id="A0A261FRJ1"/>
<dbReference type="RefSeq" id="WP_094730735.1">
    <property type="nucleotide sequence ID" value="NZ_MWWY01000060.1"/>
</dbReference>
<accession>A0A261FRJ1</accession>
<reference evidence="3 4" key="1">
    <citation type="journal article" date="2017" name="BMC Genomics">
        <title>Comparative genomic and phylogenomic analyses of the Bifidobacteriaceae family.</title>
        <authorList>
            <person name="Lugli G.A."/>
            <person name="Milani C."/>
            <person name="Turroni F."/>
            <person name="Duranti S."/>
            <person name="Mancabelli L."/>
            <person name="Mangifesta M."/>
            <person name="Ferrario C."/>
            <person name="Modesto M."/>
            <person name="Mattarelli P."/>
            <person name="Jiri K."/>
            <person name="van Sinderen D."/>
            <person name="Ventura M."/>
        </authorList>
    </citation>
    <scope>NUCLEOTIDE SEQUENCE [LARGE SCALE GENOMIC DNA]</scope>
    <source>
        <strain evidence="3 4">DSM 100202</strain>
    </source>
</reference>
<keyword evidence="4" id="KW-1185">Reference proteome</keyword>
<name>A0A261FRJ1_9BIFI</name>
<keyword evidence="2" id="KW-0732">Signal</keyword>
<dbReference type="EMBL" id="MWWY01000060">
    <property type="protein sequence ID" value="OZG61426.1"/>
    <property type="molecule type" value="Genomic_DNA"/>
</dbReference>
<protein>
    <submittedName>
        <fullName evidence="3">Glycosyl hydrolase family 25</fullName>
    </submittedName>
</protein>
<feature type="non-terminal residue" evidence="3">
    <location>
        <position position="438"/>
    </location>
</feature>
<comment type="caution">
    <text evidence="3">The sequence shown here is derived from an EMBL/GenBank/DDBJ whole genome shotgun (WGS) entry which is preliminary data.</text>
</comment>
<evidence type="ECO:0000256" key="1">
    <source>
        <dbReference type="SAM" id="MobiDB-lite"/>
    </source>
</evidence>
<evidence type="ECO:0000256" key="2">
    <source>
        <dbReference type="SAM" id="SignalP"/>
    </source>
</evidence>
<feature type="chain" id="PRO_5013102527" evidence="2">
    <location>
        <begin position="27"/>
        <end position="438"/>
    </location>
</feature>
<gene>
    <name evidence="3" type="ORF">BHAP_2243</name>
</gene>
<dbReference type="Proteomes" id="UP000216074">
    <property type="component" value="Unassembled WGS sequence"/>
</dbReference>
<sequence>MKRMGKIAAALIAACTLFSGASVAVADQATPSTNTDQQAAPAATGQPTGYGQVSVSNVHVSDVGAHTANVSFNYSIDPALLPQIKNVCFAIDVQRITEVTATAAPSNQYAWGWNDVSCNGVADEDLTQALYEQIYGVRTEPVVDIKGETVGSATYQSFTRYYKDSWNGSASGTFNMSLIGLTPNTTYGNHNLGEFGQAPLNVNRWKQTDKVYKQGGHSSDVDFGQIYAGLRIELKNGDFVPFDSDYGSATQISDFTTTAEPASKPTSPDLTEQNKGSVTVPDNTVKAGSVARIYVNKLAQECAAKVDAGEDCFWYSYIYSNPVRLTGPDGSPYVTIKKDKNGKYYYDAFIPANYSGSHKIALQDEKGNIQGWTDVTVGEQTPTPTPTPADKTALNKAITAASKLVKTDYTQASWAPFAKALEAAKTVAGKADVKQAEV</sequence>
<dbReference type="OrthoDB" id="3233659at2"/>
<feature type="region of interest" description="Disordered" evidence="1">
    <location>
        <begin position="256"/>
        <end position="281"/>
    </location>
</feature>
<proteinExistence type="predicted"/>
<organism evidence="3 4">
    <name type="scientific">Bifidobacterium hapali</name>
    <dbReference type="NCBI Taxonomy" id="1630172"/>
    <lineage>
        <taxon>Bacteria</taxon>
        <taxon>Bacillati</taxon>
        <taxon>Actinomycetota</taxon>
        <taxon>Actinomycetes</taxon>
        <taxon>Bifidobacteriales</taxon>
        <taxon>Bifidobacteriaceae</taxon>
        <taxon>Bifidobacterium</taxon>
    </lineage>
</organism>
<feature type="signal peptide" evidence="2">
    <location>
        <begin position="1"/>
        <end position="26"/>
    </location>
</feature>
<dbReference type="GO" id="GO:0016787">
    <property type="term" value="F:hydrolase activity"/>
    <property type="evidence" value="ECO:0007669"/>
    <property type="project" value="UniProtKB-KW"/>
</dbReference>